<dbReference type="HOGENOM" id="CLU_2297158_0_0_1"/>
<gene>
    <name evidence="1" type="ORF">PITG_20360</name>
</gene>
<dbReference type="VEuPathDB" id="FungiDB:PITG_20360"/>
<proteinExistence type="predicted"/>
<dbReference type="RefSeq" id="XP_002895763.1">
    <property type="nucleotide sequence ID" value="XM_002895717.1"/>
</dbReference>
<dbReference type="OMA" id="GMCSFVK"/>
<reference evidence="2" key="1">
    <citation type="journal article" date="2009" name="Nature">
        <title>Genome sequence and analysis of the Irish potato famine pathogen Phytophthora infestans.</title>
        <authorList>
            <consortium name="The Broad Institute Genome Sequencing Platform"/>
            <person name="Haas B.J."/>
            <person name="Kamoun S."/>
            <person name="Zody M.C."/>
            <person name="Jiang R.H."/>
            <person name="Handsaker R.E."/>
            <person name="Cano L.M."/>
            <person name="Grabherr M."/>
            <person name="Kodira C.D."/>
            <person name="Raffaele S."/>
            <person name="Torto-Alalibo T."/>
            <person name="Bozkurt T.O."/>
            <person name="Ah-Fong A.M."/>
            <person name="Alvarado L."/>
            <person name="Anderson V.L."/>
            <person name="Armstrong M.R."/>
            <person name="Avrova A."/>
            <person name="Baxter L."/>
            <person name="Beynon J."/>
            <person name="Boevink P.C."/>
            <person name="Bollmann S.R."/>
            <person name="Bos J.I."/>
            <person name="Bulone V."/>
            <person name="Cai G."/>
            <person name="Cakir C."/>
            <person name="Carrington J.C."/>
            <person name="Chawner M."/>
            <person name="Conti L."/>
            <person name="Costanzo S."/>
            <person name="Ewan R."/>
            <person name="Fahlgren N."/>
            <person name="Fischbach M.A."/>
            <person name="Fugelstad J."/>
            <person name="Gilroy E.M."/>
            <person name="Gnerre S."/>
            <person name="Green P.J."/>
            <person name="Grenville-Briggs L.J."/>
            <person name="Griffith J."/>
            <person name="Grunwald N.J."/>
            <person name="Horn K."/>
            <person name="Horner N.R."/>
            <person name="Hu C.H."/>
            <person name="Huitema E."/>
            <person name="Jeong D.H."/>
            <person name="Jones A.M."/>
            <person name="Jones J.D."/>
            <person name="Jones R.W."/>
            <person name="Karlsson E.K."/>
            <person name="Kunjeti S.G."/>
            <person name="Lamour K."/>
            <person name="Liu Z."/>
            <person name="Ma L."/>
            <person name="Maclean D."/>
            <person name="Chibucos M.C."/>
            <person name="McDonald H."/>
            <person name="McWalters J."/>
            <person name="Meijer H.J."/>
            <person name="Morgan W."/>
            <person name="Morris P.F."/>
            <person name="Munro C.A."/>
            <person name="O'Neill K."/>
            <person name="Ospina-Giraldo M."/>
            <person name="Pinzon A."/>
            <person name="Pritchard L."/>
            <person name="Ramsahoye B."/>
            <person name="Ren Q."/>
            <person name="Restrepo S."/>
            <person name="Roy S."/>
            <person name="Sadanandom A."/>
            <person name="Savidor A."/>
            <person name="Schornack S."/>
            <person name="Schwartz D.C."/>
            <person name="Schumann U.D."/>
            <person name="Schwessinger B."/>
            <person name="Seyer L."/>
            <person name="Sharpe T."/>
            <person name="Silvar C."/>
            <person name="Song J."/>
            <person name="Studholme D.J."/>
            <person name="Sykes S."/>
            <person name="Thines M."/>
            <person name="van de Vondervoort P.J."/>
            <person name="Phuntumart V."/>
            <person name="Wawra S."/>
            <person name="Weide R."/>
            <person name="Win J."/>
            <person name="Young C."/>
            <person name="Zhou S."/>
            <person name="Fry W."/>
            <person name="Meyers B.C."/>
            <person name="van West P."/>
            <person name="Ristaino J."/>
            <person name="Govers F."/>
            <person name="Birch P.R."/>
            <person name="Whisson S.C."/>
            <person name="Judelson H.S."/>
            <person name="Nusbaum C."/>
        </authorList>
    </citation>
    <scope>NUCLEOTIDE SEQUENCE [LARGE SCALE GENOMIC DNA]</scope>
    <source>
        <strain evidence="2">T30-4</strain>
    </source>
</reference>
<dbReference type="InParanoid" id="D0P1Q9"/>
<dbReference type="Proteomes" id="UP000006643">
    <property type="component" value="Unassembled WGS sequence"/>
</dbReference>
<evidence type="ECO:0000313" key="1">
    <source>
        <dbReference type="EMBL" id="EEY54694.1"/>
    </source>
</evidence>
<protein>
    <submittedName>
        <fullName evidence="1">Uncharacterized protein</fullName>
    </submittedName>
</protein>
<organism evidence="1 2">
    <name type="scientific">Phytophthora infestans (strain T30-4)</name>
    <name type="common">Potato late blight agent</name>
    <dbReference type="NCBI Taxonomy" id="403677"/>
    <lineage>
        <taxon>Eukaryota</taxon>
        <taxon>Sar</taxon>
        <taxon>Stramenopiles</taxon>
        <taxon>Oomycota</taxon>
        <taxon>Peronosporomycetes</taxon>
        <taxon>Peronosporales</taxon>
        <taxon>Peronosporaceae</taxon>
        <taxon>Phytophthora</taxon>
    </lineage>
</organism>
<dbReference type="KEGG" id="pif:PITG_20360"/>
<dbReference type="GeneID" id="9463924"/>
<name>D0P1Q9_PHYIT</name>
<sequence length="101" mass="11015">MLSVPMTANKSFLIKLISPLLTKAENAMEASSSMIFCRSDLYLSTLYCRIFTDTLPMYSNISVSNSFGSSSIKQHSSSVKLSATDTDTGMCSFVKTVFSPC</sequence>
<accession>D0P1Q9</accession>
<evidence type="ECO:0000313" key="2">
    <source>
        <dbReference type="Proteomes" id="UP000006643"/>
    </source>
</evidence>
<dbReference type="AlphaFoldDB" id="D0P1Q9"/>
<dbReference type="EMBL" id="DS028255">
    <property type="protein sequence ID" value="EEY54694.1"/>
    <property type="molecule type" value="Genomic_DNA"/>
</dbReference>
<keyword evidence="2" id="KW-1185">Reference proteome</keyword>